<organism evidence="2 3">
    <name type="scientific">Streptomyces iranensis</name>
    <dbReference type="NCBI Taxonomy" id="576784"/>
    <lineage>
        <taxon>Bacteria</taxon>
        <taxon>Bacillati</taxon>
        <taxon>Actinomycetota</taxon>
        <taxon>Actinomycetes</taxon>
        <taxon>Kitasatosporales</taxon>
        <taxon>Streptomycetaceae</taxon>
        <taxon>Streptomyces</taxon>
        <taxon>Streptomyces violaceusniger group</taxon>
    </lineage>
</organism>
<keyword evidence="3" id="KW-1185">Reference proteome</keyword>
<comment type="caution">
    <text evidence="2">The sequence shown here is derived from an EMBL/GenBank/DDBJ whole genome shotgun (WGS) entry which is preliminary data.</text>
</comment>
<protein>
    <submittedName>
        <fullName evidence="2">Uncharacterized protein</fullName>
    </submittedName>
</protein>
<evidence type="ECO:0000313" key="3">
    <source>
        <dbReference type="Proteomes" id="UP000756710"/>
    </source>
</evidence>
<feature type="region of interest" description="Disordered" evidence="1">
    <location>
        <begin position="33"/>
        <end position="58"/>
    </location>
</feature>
<accession>A0ABS4MUI9</accession>
<reference evidence="2 3" key="1">
    <citation type="submission" date="2021-03" db="EMBL/GenBank/DDBJ databases">
        <title>Genomic Encyclopedia of Type Strains, Phase IV (KMG-IV): sequencing the most valuable type-strain genomes for metagenomic binning, comparative biology and taxonomic classification.</title>
        <authorList>
            <person name="Goeker M."/>
        </authorList>
    </citation>
    <scope>NUCLEOTIDE SEQUENCE [LARGE SCALE GENOMIC DNA]</scope>
    <source>
        <strain evidence="2 3">DSM 41954</strain>
    </source>
</reference>
<sequence length="58" mass="6150">MPAAAIGHLRVTVSRFGVKPVDCAEVLCRRHGDLPTPQDGGAWSPCPPDKTARSYSSS</sequence>
<gene>
    <name evidence="2" type="ORF">J2Z30_004405</name>
</gene>
<proteinExistence type="predicted"/>
<dbReference type="EMBL" id="JAGGLR010000011">
    <property type="protein sequence ID" value="MBP2063384.1"/>
    <property type="molecule type" value="Genomic_DNA"/>
</dbReference>
<evidence type="ECO:0000256" key="1">
    <source>
        <dbReference type="SAM" id="MobiDB-lite"/>
    </source>
</evidence>
<dbReference type="Proteomes" id="UP000756710">
    <property type="component" value="Unassembled WGS sequence"/>
</dbReference>
<name>A0ABS4MUI9_9ACTN</name>
<evidence type="ECO:0000313" key="2">
    <source>
        <dbReference type="EMBL" id="MBP2063384.1"/>
    </source>
</evidence>